<keyword evidence="7 11" id="KW-0963">Cytoplasm</keyword>
<dbReference type="GO" id="GO:0044209">
    <property type="term" value="P:AMP salvage"/>
    <property type="evidence" value="ECO:0007669"/>
    <property type="project" value="UniProtKB-UniRule"/>
</dbReference>
<dbReference type="InterPro" id="IPR029057">
    <property type="entry name" value="PRTase-like"/>
</dbReference>
<proteinExistence type="inferred from homology"/>
<dbReference type="GO" id="GO:0006168">
    <property type="term" value="P:adenine salvage"/>
    <property type="evidence" value="ECO:0007669"/>
    <property type="project" value="InterPro"/>
</dbReference>
<name>A0A2H3NQ66_9BACT</name>
<comment type="caution">
    <text evidence="13">The sequence shown here is derived from an EMBL/GenBank/DDBJ whole genome shotgun (WGS) entry which is preliminary data.</text>
</comment>
<dbReference type="InterPro" id="IPR050054">
    <property type="entry name" value="UPRTase/APRTase"/>
</dbReference>
<protein>
    <recommendedName>
        <fullName evidence="6 11">Adenine phosphoribosyltransferase</fullName>
        <shortName evidence="11">APRT</shortName>
        <ecNumber evidence="6 11">2.4.2.7</ecNumber>
    </recommendedName>
</protein>
<dbReference type="RefSeq" id="WP_098060809.1">
    <property type="nucleotide sequence ID" value="NZ_PDEP01000001.1"/>
</dbReference>
<comment type="subunit">
    <text evidence="11">Homodimer.</text>
</comment>
<evidence type="ECO:0000256" key="5">
    <source>
        <dbReference type="ARBA" id="ARBA00008391"/>
    </source>
</evidence>
<dbReference type="EMBL" id="PDEP01000001">
    <property type="protein sequence ID" value="PEN09411.1"/>
    <property type="molecule type" value="Genomic_DNA"/>
</dbReference>
<evidence type="ECO:0000256" key="8">
    <source>
        <dbReference type="ARBA" id="ARBA00022676"/>
    </source>
</evidence>
<keyword evidence="8 11" id="KW-0328">Glycosyltransferase</keyword>
<evidence type="ECO:0000313" key="13">
    <source>
        <dbReference type="EMBL" id="PEN09411.1"/>
    </source>
</evidence>
<comment type="subcellular location">
    <subcellularLocation>
        <location evidence="3 11">Cytoplasm</location>
    </subcellularLocation>
</comment>
<comment type="pathway">
    <text evidence="4 11">Purine metabolism; AMP biosynthesis via salvage pathway; AMP from adenine: step 1/1.</text>
</comment>
<dbReference type="FunFam" id="3.40.50.2020:FF:000021">
    <property type="entry name" value="Adenine phosphoribosyltransferase"/>
    <property type="match status" value="1"/>
</dbReference>
<organism evidence="13 14">
    <name type="scientific">Longimonas halophila</name>
    <dbReference type="NCBI Taxonomy" id="1469170"/>
    <lineage>
        <taxon>Bacteria</taxon>
        <taxon>Pseudomonadati</taxon>
        <taxon>Rhodothermota</taxon>
        <taxon>Rhodothermia</taxon>
        <taxon>Rhodothermales</taxon>
        <taxon>Salisaetaceae</taxon>
        <taxon>Longimonas</taxon>
    </lineage>
</organism>
<accession>A0A2H3NQ66</accession>
<sequence>MASVDHSADALRRALRTIPDFPKPGIQFQDITPLLADPNLLARAADVLAAPFADSGITQVVGIESRGFILAPLIARQLDAGFVPVRKEGKLPHDTIATSYELEYGTDTVEVHADALDADDCVLIHDDVIATGGTAAATAHLVAQTDAALAGFSFLIALTDLNGRDALPADAPVHTVLPVAGA</sequence>
<evidence type="ECO:0000256" key="3">
    <source>
        <dbReference type="ARBA" id="ARBA00004496"/>
    </source>
</evidence>
<feature type="domain" description="Phosphoribosyltransferase" evidence="12">
    <location>
        <begin position="38"/>
        <end position="156"/>
    </location>
</feature>
<dbReference type="GO" id="GO:0006166">
    <property type="term" value="P:purine ribonucleoside salvage"/>
    <property type="evidence" value="ECO:0007669"/>
    <property type="project" value="UniProtKB-UniRule"/>
</dbReference>
<dbReference type="EC" id="2.4.2.7" evidence="6 11"/>
<comment type="catalytic activity">
    <reaction evidence="1 11">
        <text>AMP + diphosphate = 5-phospho-alpha-D-ribose 1-diphosphate + adenine</text>
        <dbReference type="Rhea" id="RHEA:16609"/>
        <dbReference type="ChEBI" id="CHEBI:16708"/>
        <dbReference type="ChEBI" id="CHEBI:33019"/>
        <dbReference type="ChEBI" id="CHEBI:58017"/>
        <dbReference type="ChEBI" id="CHEBI:456215"/>
        <dbReference type="EC" id="2.4.2.7"/>
    </reaction>
</comment>
<dbReference type="PANTHER" id="PTHR32315">
    <property type="entry name" value="ADENINE PHOSPHORIBOSYLTRANSFERASE"/>
    <property type="match status" value="1"/>
</dbReference>
<dbReference type="NCBIfam" id="NF002634">
    <property type="entry name" value="PRK02304.1-3"/>
    <property type="match status" value="1"/>
</dbReference>
<dbReference type="GO" id="GO:0002055">
    <property type="term" value="F:adenine binding"/>
    <property type="evidence" value="ECO:0007669"/>
    <property type="project" value="TreeGrafter"/>
</dbReference>
<evidence type="ECO:0000256" key="7">
    <source>
        <dbReference type="ARBA" id="ARBA00022490"/>
    </source>
</evidence>
<dbReference type="HAMAP" id="MF_00004">
    <property type="entry name" value="Aden_phosphoribosyltr"/>
    <property type="match status" value="1"/>
</dbReference>
<evidence type="ECO:0000256" key="2">
    <source>
        <dbReference type="ARBA" id="ARBA00003968"/>
    </source>
</evidence>
<evidence type="ECO:0000259" key="12">
    <source>
        <dbReference type="Pfam" id="PF00156"/>
    </source>
</evidence>
<evidence type="ECO:0000313" key="14">
    <source>
        <dbReference type="Proteomes" id="UP000221024"/>
    </source>
</evidence>
<evidence type="ECO:0000256" key="9">
    <source>
        <dbReference type="ARBA" id="ARBA00022679"/>
    </source>
</evidence>
<dbReference type="PANTHER" id="PTHR32315:SF3">
    <property type="entry name" value="ADENINE PHOSPHORIBOSYLTRANSFERASE"/>
    <property type="match status" value="1"/>
</dbReference>
<keyword evidence="10 11" id="KW-0660">Purine salvage</keyword>
<gene>
    <name evidence="11" type="primary">apt</name>
    <name evidence="13" type="ORF">CRI93_01410</name>
</gene>
<evidence type="ECO:0000256" key="10">
    <source>
        <dbReference type="ARBA" id="ARBA00022726"/>
    </source>
</evidence>
<comment type="similarity">
    <text evidence="5 11">Belongs to the purine/pyrimidine phosphoribosyltransferase family.</text>
</comment>
<dbReference type="NCBIfam" id="NF002636">
    <property type="entry name" value="PRK02304.1-5"/>
    <property type="match status" value="1"/>
</dbReference>
<evidence type="ECO:0000256" key="4">
    <source>
        <dbReference type="ARBA" id="ARBA00004659"/>
    </source>
</evidence>
<evidence type="ECO:0000256" key="11">
    <source>
        <dbReference type="HAMAP-Rule" id="MF_00004"/>
    </source>
</evidence>
<dbReference type="Proteomes" id="UP000221024">
    <property type="component" value="Unassembled WGS sequence"/>
</dbReference>
<dbReference type="CDD" id="cd06223">
    <property type="entry name" value="PRTases_typeI"/>
    <property type="match status" value="1"/>
</dbReference>
<dbReference type="NCBIfam" id="TIGR01090">
    <property type="entry name" value="apt"/>
    <property type="match status" value="1"/>
</dbReference>
<comment type="function">
    <text evidence="2 11">Catalyzes a salvage reaction resulting in the formation of AMP, that is energically less costly than de novo synthesis.</text>
</comment>
<dbReference type="AlphaFoldDB" id="A0A2H3NQ66"/>
<dbReference type="GO" id="GO:0016208">
    <property type="term" value="F:AMP binding"/>
    <property type="evidence" value="ECO:0007669"/>
    <property type="project" value="TreeGrafter"/>
</dbReference>
<dbReference type="SUPFAM" id="SSF53271">
    <property type="entry name" value="PRTase-like"/>
    <property type="match status" value="1"/>
</dbReference>
<keyword evidence="9 11" id="KW-0808">Transferase</keyword>
<dbReference type="UniPathway" id="UPA00588">
    <property type="reaction ID" value="UER00646"/>
</dbReference>
<dbReference type="InterPro" id="IPR005764">
    <property type="entry name" value="Ade_phspho_trans"/>
</dbReference>
<keyword evidence="14" id="KW-1185">Reference proteome</keyword>
<reference evidence="13 14" key="1">
    <citation type="submission" date="2017-10" db="EMBL/GenBank/DDBJ databases">
        <title>Draft genome of Longimonas halophila.</title>
        <authorList>
            <person name="Goh K.M."/>
            <person name="Shamsir M.S."/>
            <person name="Lim S.W."/>
        </authorList>
    </citation>
    <scope>NUCLEOTIDE SEQUENCE [LARGE SCALE GENOMIC DNA]</scope>
    <source>
        <strain evidence="13 14">KCTC 42399</strain>
    </source>
</reference>
<dbReference type="OrthoDB" id="9803963at2"/>
<dbReference type="Pfam" id="PF00156">
    <property type="entry name" value="Pribosyltran"/>
    <property type="match status" value="1"/>
</dbReference>
<dbReference type="GO" id="GO:0003999">
    <property type="term" value="F:adenine phosphoribosyltransferase activity"/>
    <property type="evidence" value="ECO:0007669"/>
    <property type="project" value="UniProtKB-UniRule"/>
</dbReference>
<dbReference type="Gene3D" id="3.40.50.2020">
    <property type="match status" value="1"/>
</dbReference>
<evidence type="ECO:0000256" key="6">
    <source>
        <dbReference type="ARBA" id="ARBA00011893"/>
    </source>
</evidence>
<dbReference type="GO" id="GO:0005737">
    <property type="term" value="C:cytoplasm"/>
    <property type="evidence" value="ECO:0007669"/>
    <property type="project" value="UniProtKB-SubCell"/>
</dbReference>
<evidence type="ECO:0000256" key="1">
    <source>
        <dbReference type="ARBA" id="ARBA00000868"/>
    </source>
</evidence>
<dbReference type="InterPro" id="IPR000836">
    <property type="entry name" value="PRTase_dom"/>
</dbReference>